<feature type="chain" id="PRO_5025561191" evidence="1">
    <location>
        <begin position="21"/>
        <end position="258"/>
    </location>
</feature>
<protein>
    <submittedName>
        <fullName evidence="2">Uncharacterized protein</fullName>
    </submittedName>
</protein>
<reference evidence="2" key="1">
    <citation type="journal article" date="2020" name="Stud. Mycol.">
        <title>101 Dothideomycetes genomes: a test case for predicting lifestyles and emergence of pathogens.</title>
        <authorList>
            <person name="Haridas S."/>
            <person name="Albert R."/>
            <person name="Binder M."/>
            <person name="Bloem J."/>
            <person name="Labutti K."/>
            <person name="Salamov A."/>
            <person name="Andreopoulos B."/>
            <person name="Baker S."/>
            <person name="Barry K."/>
            <person name="Bills G."/>
            <person name="Bluhm B."/>
            <person name="Cannon C."/>
            <person name="Castanera R."/>
            <person name="Culley D."/>
            <person name="Daum C."/>
            <person name="Ezra D."/>
            <person name="Gonzalez J."/>
            <person name="Henrissat B."/>
            <person name="Kuo A."/>
            <person name="Liang C."/>
            <person name="Lipzen A."/>
            <person name="Lutzoni F."/>
            <person name="Magnuson J."/>
            <person name="Mondo S."/>
            <person name="Nolan M."/>
            <person name="Ohm R."/>
            <person name="Pangilinan J."/>
            <person name="Park H.-J."/>
            <person name="Ramirez L."/>
            <person name="Alfaro M."/>
            <person name="Sun H."/>
            <person name="Tritt A."/>
            <person name="Yoshinaga Y."/>
            <person name="Zwiers L.-H."/>
            <person name="Turgeon B."/>
            <person name="Goodwin S."/>
            <person name="Spatafora J."/>
            <person name="Crous P."/>
            <person name="Grigoriev I."/>
        </authorList>
    </citation>
    <scope>NUCLEOTIDE SEQUENCE</scope>
    <source>
        <strain evidence="2">CBS 627.86</strain>
    </source>
</reference>
<keyword evidence="1" id="KW-0732">Signal</keyword>
<sequence length="258" mass="28345">MKSSSGFALAAAGILGLSSAIPTQLQKRTGESPGDPFYVTVDCTGTEAVCNADCFAILCLDAPNPTQWDAKKGDDKRRLSGYSSTDLKADYEKRLSWGIDISDEVLDKTGRSMEETVMANAVQGGEGEIIVPVQPDQNMQLGARVIGQMKHEGVQDQLWYYRVFNNFGSGAPYCVALQADYAPDVEICTREDKSADDPAKIAFTRVEPVPEEGHAQFHMIDPENIGDRWTGRYWQAGPSKKVKREVEDVKQKAEKSEA</sequence>
<organism evidence="2 3">
    <name type="scientific">Lophiotrema nucula</name>
    <dbReference type="NCBI Taxonomy" id="690887"/>
    <lineage>
        <taxon>Eukaryota</taxon>
        <taxon>Fungi</taxon>
        <taxon>Dikarya</taxon>
        <taxon>Ascomycota</taxon>
        <taxon>Pezizomycotina</taxon>
        <taxon>Dothideomycetes</taxon>
        <taxon>Pleosporomycetidae</taxon>
        <taxon>Pleosporales</taxon>
        <taxon>Lophiotremataceae</taxon>
        <taxon>Lophiotrema</taxon>
    </lineage>
</organism>
<keyword evidence="3" id="KW-1185">Reference proteome</keyword>
<gene>
    <name evidence="2" type="ORF">BDV96DRAFT_677393</name>
</gene>
<dbReference type="Proteomes" id="UP000799770">
    <property type="component" value="Unassembled WGS sequence"/>
</dbReference>
<dbReference type="EMBL" id="ML977377">
    <property type="protein sequence ID" value="KAF2105581.1"/>
    <property type="molecule type" value="Genomic_DNA"/>
</dbReference>
<dbReference type="AlphaFoldDB" id="A0A6A5YH97"/>
<name>A0A6A5YH97_9PLEO</name>
<dbReference type="OrthoDB" id="2748312at2759"/>
<evidence type="ECO:0000313" key="3">
    <source>
        <dbReference type="Proteomes" id="UP000799770"/>
    </source>
</evidence>
<accession>A0A6A5YH97</accession>
<proteinExistence type="predicted"/>
<evidence type="ECO:0000256" key="1">
    <source>
        <dbReference type="SAM" id="SignalP"/>
    </source>
</evidence>
<feature type="signal peptide" evidence="1">
    <location>
        <begin position="1"/>
        <end position="20"/>
    </location>
</feature>
<evidence type="ECO:0000313" key="2">
    <source>
        <dbReference type="EMBL" id="KAF2105581.1"/>
    </source>
</evidence>